<protein>
    <recommendedName>
        <fullName evidence="1">vWA-MoxR associated protein N-terminal HTH domain-containing protein</fullName>
    </recommendedName>
</protein>
<proteinExistence type="predicted"/>
<gene>
    <name evidence="2" type="ORF">PMH09_04340</name>
</gene>
<dbReference type="Proteomes" id="UP001232992">
    <property type="component" value="Unassembled WGS sequence"/>
</dbReference>
<accession>A0ABT7BTA2</accession>
<dbReference type="InterPro" id="IPR013324">
    <property type="entry name" value="RNA_pol_sigma_r3/r4-like"/>
</dbReference>
<evidence type="ECO:0000259" key="1">
    <source>
        <dbReference type="Pfam" id="PF26355"/>
    </source>
</evidence>
<dbReference type="Pfam" id="PF26355">
    <property type="entry name" value="HTH_VMAP-M9"/>
    <property type="match status" value="1"/>
</dbReference>
<sequence>MIQVVDTLLHDKHGRYLTDIERSVLELCLQGRSYPQISVRVERSQEQVKRIGARLWRQLSEILGETVQKKNIRGALQRYMNS</sequence>
<evidence type="ECO:0000313" key="3">
    <source>
        <dbReference type="Proteomes" id="UP001232992"/>
    </source>
</evidence>
<dbReference type="RefSeq" id="WP_283757067.1">
    <property type="nucleotide sequence ID" value="NZ_JAQOSQ010000002.1"/>
</dbReference>
<evidence type="ECO:0000313" key="2">
    <source>
        <dbReference type="EMBL" id="MDJ1182415.1"/>
    </source>
</evidence>
<name>A0ABT7BTA2_9CYAN</name>
<organism evidence="2 3">
    <name type="scientific">Roseofilum casamattae BLCC-M143</name>
    <dbReference type="NCBI Taxonomy" id="3022442"/>
    <lineage>
        <taxon>Bacteria</taxon>
        <taxon>Bacillati</taxon>
        <taxon>Cyanobacteriota</taxon>
        <taxon>Cyanophyceae</taxon>
        <taxon>Desertifilales</taxon>
        <taxon>Desertifilaceae</taxon>
        <taxon>Roseofilum</taxon>
        <taxon>Roseofilum casamattae</taxon>
    </lineage>
</organism>
<dbReference type="SUPFAM" id="SSF88659">
    <property type="entry name" value="Sigma3 and sigma4 domains of RNA polymerase sigma factors"/>
    <property type="match status" value="1"/>
</dbReference>
<dbReference type="InterPro" id="IPR058651">
    <property type="entry name" value="HTH_VMAP-M9"/>
</dbReference>
<dbReference type="EMBL" id="JAQOSQ010000002">
    <property type="protein sequence ID" value="MDJ1182415.1"/>
    <property type="molecule type" value="Genomic_DNA"/>
</dbReference>
<keyword evidence="3" id="KW-1185">Reference proteome</keyword>
<dbReference type="InterPro" id="IPR036388">
    <property type="entry name" value="WH-like_DNA-bd_sf"/>
</dbReference>
<feature type="domain" description="vWA-MoxR associated protein N-terminal HTH" evidence="1">
    <location>
        <begin position="1"/>
        <end position="79"/>
    </location>
</feature>
<dbReference type="Gene3D" id="1.10.10.10">
    <property type="entry name" value="Winged helix-like DNA-binding domain superfamily/Winged helix DNA-binding domain"/>
    <property type="match status" value="1"/>
</dbReference>
<reference evidence="2 3" key="1">
    <citation type="submission" date="2023-01" db="EMBL/GenBank/DDBJ databases">
        <title>Novel diversity within Roseofilum (Cyanobacteria; Desertifilaceae) from marine benthic mats with descriptions of four novel species.</title>
        <authorList>
            <person name="Wang Y."/>
            <person name="Berthold D.E."/>
            <person name="Hu J."/>
            <person name="Lefler F.W."/>
            <person name="Laughinghouse H.D. IV."/>
        </authorList>
    </citation>
    <scope>NUCLEOTIDE SEQUENCE [LARGE SCALE GENOMIC DNA]</scope>
    <source>
        <strain evidence="2 3">BLCC-M143</strain>
    </source>
</reference>
<comment type="caution">
    <text evidence="2">The sequence shown here is derived from an EMBL/GenBank/DDBJ whole genome shotgun (WGS) entry which is preliminary data.</text>
</comment>